<evidence type="ECO:0000313" key="4">
    <source>
        <dbReference type="Proteomes" id="UP001288320"/>
    </source>
</evidence>
<dbReference type="EMBL" id="JAWNFV010000005">
    <property type="protein sequence ID" value="MDY5140353.1"/>
    <property type="molecule type" value="Genomic_DNA"/>
</dbReference>
<dbReference type="InterPro" id="IPR016181">
    <property type="entry name" value="Acyl_CoA_acyltransferase"/>
</dbReference>
<evidence type="ECO:0000313" key="3">
    <source>
        <dbReference type="Proteomes" id="UP001284901"/>
    </source>
</evidence>
<dbReference type="GeneID" id="92814333"/>
<dbReference type="Gene3D" id="3.40.630.30">
    <property type="match status" value="1"/>
</dbReference>
<keyword evidence="3" id="KW-1185">Reference proteome</keyword>
<organism evidence="1 4">
    <name type="scientific">Actinotignum timonense</name>
    <dbReference type="NCBI Taxonomy" id="1870995"/>
    <lineage>
        <taxon>Bacteria</taxon>
        <taxon>Bacillati</taxon>
        <taxon>Actinomycetota</taxon>
        <taxon>Actinomycetes</taxon>
        <taxon>Actinomycetales</taxon>
        <taxon>Actinomycetaceae</taxon>
        <taxon>Actinotignum</taxon>
    </lineage>
</organism>
<sequence length="344" mass="37961">MGNGAIRWSDLTAADARAIFTLLDTHQSAVNSSFRTSREEIDLMFEPSVPHSVFGWYDDAAPGQRLLAFGIVRLYDARTAHPTVTLSASVHPELSPEVCEQAAREVLDEQLRRAPALAAGTLHPVAVANVESWDPERGRALAAAGFTDRLSYLQMRRPLTRGPLPLPASAHTDNSGVELVPLTPDRDDAALLAHNSFYADKLNYPIYTREQWRIECAFMRREWSFLAVDTRGDRPRVLGCIMTAAYEQDWPGLGFREGYVDELAVRAESPDGVNARLLAASIAAQAHSGMDATTLDLTVHYEPDGSRLTPESAARLSLYESFGFEVTERTRVVHHPLPDLPARG</sequence>
<name>A0AAW9HCF4_9ACTO</name>
<evidence type="ECO:0000313" key="1">
    <source>
        <dbReference type="EMBL" id="MDY5140353.1"/>
    </source>
</evidence>
<protein>
    <recommendedName>
        <fullName evidence="5">GNAT family N-acetyltransferase</fullName>
    </recommendedName>
</protein>
<evidence type="ECO:0008006" key="5">
    <source>
        <dbReference type="Google" id="ProtNLM"/>
    </source>
</evidence>
<comment type="caution">
    <text evidence="1">The sequence shown here is derived from an EMBL/GenBank/DDBJ whole genome shotgun (WGS) entry which is preliminary data.</text>
</comment>
<dbReference type="SUPFAM" id="SSF55729">
    <property type="entry name" value="Acyl-CoA N-acyltransferases (Nat)"/>
    <property type="match status" value="1"/>
</dbReference>
<accession>A0AAW9HCF4</accession>
<dbReference type="AlphaFoldDB" id="A0AAW9HCF4"/>
<proteinExistence type="predicted"/>
<gene>
    <name evidence="1" type="ORF">R6G74_03345</name>
    <name evidence="2" type="ORF">R6P33_05985</name>
</gene>
<dbReference type="Proteomes" id="UP001284901">
    <property type="component" value="Unassembled WGS sequence"/>
</dbReference>
<reference evidence="1 3" key="1">
    <citation type="submission" date="2023-10" db="EMBL/GenBank/DDBJ databases">
        <title>Whole Genome based description of the genera Actinobaculum and Actinotignum reveals a complex phylogenetic relationship within the species included in the genus Actinotignum.</title>
        <authorList>
            <person name="Jensen C.S."/>
            <person name="Dargis R."/>
            <person name="Kemp M."/>
            <person name="Christensen J.J."/>
        </authorList>
    </citation>
    <scope>NUCLEOTIDE SEQUENCE</scope>
    <source>
        <strain evidence="2 3">SLA_B089</strain>
        <strain evidence="1">SLA_B245</strain>
    </source>
</reference>
<dbReference type="Proteomes" id="UP001288320">
    <property type="component" value="Unassembled WGS sequence"/>
</dbReference>
<dbReference type="RefSeq" id="WP_087070685.1">
    <property type="nucleotide sequence ID" value="NZ_CAUPFC010000007.1"/>
</dbReference>
<evidence type="ECO:0000313" key="2">
    <source>
        <dbReference type="EMBL" id="MDY5146568.1"/>
    </source>
</evidence>
<dbReference type="EMBL" id="JAWNFY010000014">
    <property type="protein sequence ID" value="MDY5146568.1"/>
    <property type="molecule type" value="Genomic_DNA"/>
</dbReference>